<name>A0A2P2QXY4_RHIMU</name>
<evidence type="ECO:0000313" key="1">
    <source>
        <dbReference type="EMBL" id="MBX71761.1"/>
    </source>
</evidence>
<accession>A0A2P2QXY4</accession>
<dbReference type="AlphaFoldDB" id="A0A2P2QXY4"/>
<reference evidence="1" key="1">
    <citation type="submission" date="2018-02" db="EMBL/GenBank/DDBJ databases">
        <title>Rhizophora mucronata_Transcriptome.</title>
        <authorList>
            <person name="Meera S.P."/>
            <person name="Sreeshan A."/>
            <person name="Augustine A."/>
        </authorList>
    </citation>
    <scope>NUCLEOTIDE SEQUENCE</scope>
    <source>
        <tissue evidence="1">Leaf</tissue>
    </source>
</reference>
<proteinExistence type="predicted"/>
<sequence length="34" mass="3810">MDLKDCEASVDGTFSTLDMRIIFLGSQGYNINVR</sequence>
<organism evidence="1">
    <name type="scientific">Rhizophora mucronata</name>
    <name type="common">Asiatic mangrove</name>
    <dbReference type="NCBI Taxonomy" id="61149"/>
    <lineage>
        <taxon>Eukaryota</taxon>
        <taxon>Viridiplantae</taxon>
        <taxon>Streptophyta</taxon>
        <taxon>Embryophyta</taxon>
        <taxon>Tracheophyta</taxon>
        <taxon>Spermatophyta</taxon>
        <taxon>Magnoliopsida</taxon>
        <taxon>eudicotyledons</taxon>
        <taxon>Gunneridae</taxon>
        <taxon>Pentapetalae</taxon>
        <taxon>rosids</taxon>
        <taxon>fabids</taxon>
        <taxon>Malpighiales</taxon>
        <taxon>Rhizophoraceae</taxon>
        <taxon>Rhizophora</taxon>
    </lineage>
</organism>
<protein>
    <submittedName>
        <fullName evidence="1">Uncharacterized protein</fullName>
    </submittedName>
</protein>
<dbReference type="EMBL" id="GGEC01091277">
    <property type="protein sequence ID" value="MBX71761.1"/>
    <property type="molecule type" value="Transcribed_RNA"/>
</dbReference>